<organism evidence="1 2">
    <name type="scientific">Geothermobacter ehrlichii</name>
    <dbReference type="NCBI Taxonomy" id="213224"/>
    <lineage>
        <taxon>Bacteria</taxon>
        <taxon>Pseudomonadati</taxon>
        <taxon>Thermodesulfobacteriota</taxon>
        <taxon>Desulfuromonadia</taxon>
        <taxon>Desulfuromonadales</taxon>
        <taxon>Geothermobacteraceae</taxon>
        <taxon>Geothermobacter</taxon>
    </lineage>
</organism>
<reference evidence="1 2" key="1">
    <citation type="submission" date="2019-07" db="EMBL/GenBank/DDBJ databases">
        <title>Genomic Encyclopedia of Type Strains, Phase IV (KMG-IV): sequencing the most valuable type-strain genomes for metagenomic binning, comparative biology and taxonomic classification.</title>
        <authorList>
            <person name="Goeker M."/>
        </authorList>
    </citation>
    <scope>NUCLEOTIDE SEQUENCE [LARGE SCALE GENOMIC DNA]</scope>
    <source>
        <strain evidence="1 2">SS015</strain>
    </source>
</reference>
<gene>
    <name evidence="1" type="ORF">EDC39_11919</name>
</gene>
<dbReference type="AlphaFoldDB" id="A0A5D3WHU8"/>
<proteinExistence type="predicted"/>
<sequence>MNGNEILQSISASRTENSRFIRWWRKENDFVDYELLTDFLHRLQAGEEFAGFELLDTEQMWELLQKIAGDRVRRELRTKGDYLVWTGGKGTERETLELVFSDESIMHVFNEETRDMTLH</sequence>
<dbReference type="Proteomes" id="UP000324159">
    <property type="component" value="Unassembled WGS sequence"/>
</dbReference>
<comment type="caution">
    <text evidence="1">The sequence shown here is derived from an EMBL/GenBank/DDBJ whole genome shotgun (WGS) entry which is preliminary data.</text>
</comment>
<name>A0A5D3WHU8_9BACT</name>
<accession>A0A5D3WHU8</accession>
<keyword evidence="2" id="KW-1185">Reference proteome</keyword>
<evidence type="ECO:0000313" key="2">
    <source>
        <dbReference type="Proteomes" id="UP000324159"/>
    </source>
</evidence>
<dbReference type="RefSeq" id="WP_148897131.1">
    <property type="nucleotide sequence ID" value="NZ_VNIB01000019.1"/>
</dbReference>
<dbReference type="OrthoDB" id="5396725at2"/>
<protein>
    <submittedName>
        <fullName evidence="1">Uncharacterized protein</fullName>
    </submittedName>
</protein>
<evidence type="ECO:0000313" key="1">
    <source>
        <dbReference type="EMBL" id="TYO95442.1"/>
    </source>
</evidence>
<dbReference type="EMBL" id="VNIB01000019">
    <property type="protein sequence ID" value="TYO95442.1"/>
    <property type="molecule type" value="Genomic_DNA"/>
</dbReference>